<evidence type="ECO:0000313" key="1">
    <source>
        <dbReference type="EMBL" id="MBX38778.1"/>
    </source>
</evidence>
<sequence length="31" mass="3403">MFAIISLLIPILCKLIIDFEPPSISGINPFS</sequence>
<dbReference type="EMBL" id="GGEC01058294">
    <property type="protein sequence ID" value="MBX38778.1"/>
    <property type="molecule type" value="Transcribed_RNA"/>
</dbReference>
<dbReference type="AlphaFoldDB" id="A0A2P2N8G1"/>
<protein>
    <submittedName>
        <fullName evidence="1">Uncharacterized protein</fullName>
    </submittedName>
</protein>
<proteinExistence type="predicted"/>
<name>A0A2P2N8G1_RHIMU</name>
<reference evidence="1" key="1">
    <citation type="submission" date="2018-02" db="EMBL/GenBank/DDBJ databases">
        <title>Rhizophora mucronata_Transcriptome.</title>
        <authorList>
            <person name="Meera S.P."/>
            <person name="Sreeshan A."/>
            <person name="Augustine A."/>
        </authorList>
    </citation>
    <scope>NUCLEOTIDE SEQUENCE</scope>
    <source>
        <tissue evidence="1">Leaf</tissue>
    </source>
</reference>
<organism evidence="1">
    <name type="scientific">Rhizophora mucronata</name>
    <name type="common">Asiatic mangrove</name>
    <dbReference type="NCBI Taxonomy" id="61149"/>
    <lineage>
        <taxon>Eukaryota</taxon>
        <taxon>Viridiplantae</taxon>
        <taxon>Streptophyta</taxon>
        <taxon>Embryophyta</taxon>
        <taxon>Tracheophyta</taxon>
        <taxon>Spermatophyta</taxon>
        <taxon>Magnoliopsida</taxon>
        <taxon>eudicotyledons</taxon>
        <taxon>Gunneridae</taxon>
        <taxon>Pentapetalae</taxon>
        <taxon>rosids</taxon>
        <taxon>fabids</taxon>
        <taxon>Malpighiales</taxon>
        <taxon>Rhizophoraceae</taxon>
        <taxon>Rhizophora</taxon>
    </lineage>
</organism>
<accession>A0A2P2N8G1</accession>